<dbReference type="InterPro" id="IPR013783">
    <property type="entry name" value="Ig-like_fold"/>
</dbReference>
<dbReference type="InterPro" id="IPR036881">
    <property type="entry name" value="Glyco_hydro_3_C_sf"/>
</dbReference>
<dbReference type="Gene3D" id="2.60.40.10">
    <property type="entry name" value="Immunoglobulins"/>
    <property type="match status" value="1"/>
</dbReference>
<organism evidence="4 5">
    <name type="scientific">Subdoligranulum variabile</name>
    <dbReference type="NCBI Taxonomy" id="214851"/>
    <lineage>
        <taxon>Bacteria</taxon>
        <taxon>Bacillati</taxon>
        <taxon>Bacillota</taxon>
        <taxon>Clostridia</taxon>
        <taxon>Eubacteriales</taxon>
        <taxon>Oscillospiraceae</taxon>
        <taxon>Subdoligranulum</taxon>
    </lineage>
</organism>
<reference evidence="4" key="1">
    <citation type="journal article" date="2021" name="PeerJ">
        <title>Extensive microbial diversity within the chicken gut microbiome revealed by metagenomics and culture.</title>
        <authorList>
            <person name="Gilroy R."/>
            <person name="Ravi A."/>
            <person name="Getino M."/>
            <person name="Pursley I."/>
            <person name="Horton D.L."/>
            <person name="Alikhan N.F."/>
            <person name="Baker D."/>
            <person name="Gharbi K."/>
            <person name="Hall N."/>
            <person name="Watson M."/>
            <person name="Adriaenssens E.M."/>
            <person name="Foster-Nyarko E."/>
            <person name="Jarju S."/>
            <person name="Secka A."/>
            <person name="Antonio M."/>
            <person name="Oren A."/>
            <person name="Chaudhuri R.R."/>
            <person name="La Ragione R."/>
            <person name="Hildebrand F."/>
            <person name="Pallen M.J."/>
        </authorList>
    </citation>
    <scope>NUCLEOTIDE SEQUENCE</scope>
    <source>
        <strain evidence="4">ChiBcec21-2208</strain>
    </source>
</reference>
<dbReference type="Proteomes" id="UP000782880">
    <property type="component" value="Unassembled WGS sequence"/>
</dbReference>
<dbReference type="Gene3D" id="3.40.50.1700">
    <property type="entry name" value="Glycoside hydrolase family 3 C-terminal domain"/>
    <property type="match status" value="2"/>
</dbReference>
<dbReference type="SMART" id="SM01217">
    <property type="entry name" value="Fn3_like"/>
    <property type="match status" value="1"/>
</dbReference>
<dbReference type="InterPro" id="IPR017853">
    <property type="entry name" value="GH"/>
</dbReference>
<dbReference type="Pfam" id="PF01915">
    <property type="entry name" value="Glyco_hydro_3_C"/>
    <property type="match status" value="1"/>
</dbReference>
<dbReference type="InterPro" id="IPR011658">
    <property type="entry name" value="PA14_dom"/>
</dbReference>
<comment type="caution">
    <text evidence="4">The sequence shown here is derived from an EMBL/GenBank/DDBJ whole genome shotgun (WGS) entry which is preliminary data.</text>
</comment>
<dbReference type="Pfam" id="PF07691">
    <property type="entry name" value="PA14"/>
    <property type="match status" value="1"/>
</dbReference>
<dbReference type="PROSITE" id="PS51820">
    <property type="entry name" value="PA14"/>
    <property type="match status" value="1"/>
</dbReference>
<evidence type="ECO:0000259" key="3">
    <source>
        <dbReference type="PROSITE" id="PS51820"/>
    </source>
</evidence>
<dbReference type="SUPFAM" id="SSF56988">
    <property type="entry name" value="Anthrax protective antigen"/>
    <property type="match status" value="1"/>
</dbReference>
<protein>
    <submittedName>
        <fullName evidence="4">Glycoside hydrolase family 3 C-terminal domain-containing protein</fullName>
    </submittedName>
</protein>
<dbReference type="PRINTS" id="PR00133">
    <property type="entry name" value="GLHYDRLASE3"/>
</dbReference>
<dbReference type="Gene3D" id="3.20.20.300">
    <property type="entry name" value="Glycoside hydrolase, family 3, N-terminal domain"/>
    <property type="match status" value="1"/>
</dbReference>
<dbReference type="PANTHER" id="PTHR30620">
    <property type="entry name" value="PERIPLASMIC BETA-GLUCOSIDASE-RELATED"/>
    <property type="match status" value="1"/>
</dbReference>
<dbReference type="SUPFAM" id="SSF51445">
    <property type="entry name" value="(Trans)glycosidases"/>
    <property type="match status" value="1"/>
</dbReference>
<dbReference type="PANTHER" id="PTHR30620:SF123">
    <property type="entry name" value="BETA-XYLOSIDASE"/>
    <property type="match status" value="1"/>
</dbReference>
<proteinExistence type="inferred from homology"/>
<gene>
    <name evidence="4" type="ORF">K8V20_04845</name>
</gene>
<dbReference type="AlphaFoldDB" id="A0A921IIV9"/>
<dbReference type="InterPro" id="IPR002772">
    <property type="entry name" value="Glyco_hydro_3_C"/>
</dbReference>
<evidence type="ECO:0000313" key="5">
    <source>
        <dbReference type="Proteomes" id="UP000782880"/>
    </source>
</evidence>
<reference evidence="4" key="2">
    <citation type="submission" date="2021-09" db="EMBL/GenBank/DDBJ databases">
        <authorList>
            <person name="Gilroy R."/>
        </authorList>
    </citation>
    <scope>NUCLEOTIDE SEQUENCE</scope>
    <source>
        <strain evidence="4">ChiBcec21-2208</strain>
    </source>
</reference>
<sequence>MFPYQDAKLPIEERIDDLLGRMTLREKILQTDQYFSGDFTAQDENGQVTAMDLDRLDTLLQGCSVGSVQLRGMDAAQANTVQRYAMEKTRLGIPFLFSEEALHGLMTNRATSFPQQIGLAATFDPELGRRMGHAIATETRAMGIHETYSPVMDLIRDPRYGRGEESYGEDTHLCGEFAREVVRGMQGDDLTAPDAIAAEPKHYVGYGNPVGGLNCAPCTMGRHDVFSDCLPVFEAAFRDGGAVDAMCSYNSIDSIPVSMDHELLTDVLRGQYGMRGFVRTDLTAVSRLYDWHFIAPTPEEAIRLGVEAGVDLQLYDFPHDVWQDSLQHLVESGRMDVSVVDTACRRVLRVKFMLGLFEHPYTDEHRAETVLRCPDHLELARRIARESVVLLKNDDLLPLRKDLDCIAVIGPGADEAALGDYSEARGRTGQVTVLDGIKAAVSPKTKVLHARGCNFLGQALHPFDPGMLQDEEGNAGLTGRYYNGPRPEGTPVQTRNDRTVNFNWIFALPHPELDAHCFSVAWTGYVCMPKAMDGCIGLSTQDSMRLYIDDELVIDGWGPDKSADQALDFHFEAGHRYKVRIEFTNDRRGARVIFGYSAGREDFDAAVAAARQADVAILCMGDNEETSGENFDRTSLDLPGRQLELVKAVYETGTPVVLLLQSGRPVSANWENEHLPAILEAWFPGEQGGAGIADVLFGDAGPSGRLPITFPRSVGQVPCHYSRRPGGGKRYVEMDWLPLYPFGYGLSYTTFAYRDLTLDRTEMDPGDTVQVSFTVENTGTRPGVAVPQVYVRDYFSSVVKPERQLAAFTRVELAPGESRRVSLPVGTRALRTLGPDYVWRVEPGDFEIQLGDNAENILLRTDLTVRG</sequence>
<dbReference type="InterPro" id="IPR037524">
    <property type="entry name" value="PA14/GLEYA"/>
</dbReference>
<feature type="domain" description="PA14" evidence="3">
    <location>
        <begin position="472"/>
        <end position="610"/>
    </location>
</feature>
<evidence type="ECO:0000256" key="2">
    <source>
        <dbReference type="ARBA" id="ARBA00022801"/>
    </source>
</evidence>
<dbReference type="InterPro" id="IPR036962">
    <property type="entry name" value="Glyco_hydro_3_N_sf"/>
</dbReference>
<keyword evidence="2 4" id="KW-0378">Hydrolase</keyword>
<dbReference type="SUPFAM" id="SSF52279">
    <property type="entry name" value="Beta-D-glucan exohydrolase, C-terminal domain"/>
    <property type="match status" value="1"/>
</dbReference>
<dbReference type="GO" id="GO:0009251">
    <property type="term" value="P:glucan catabolic process"/>
    <property type="evidence" value="ECO:0007669"/>
    <property type="project" value="TreeGrafter"/>
</dbReference>
<dbReference type="Pfam" id="PF14310">
    <property type="entry name" value="Fn3-like"/>
    <property type="match status" value="1"/>
</dbReference>
<evidence type="ECO:0000256" key="1">
    <source>
        <dbReference type="ARBA" id="ARBA00005336"/>
    </source>
</evidence>
<dbReference type="GO" id="GO:0008422">
    <property type="term" value="F:beta-glucosidase activity"/>
    <property type="evidence" value="ECO:0007669"/>
    <property type="project" value="UniProtKB-ARBA"/>
</dbReference>
<dbReference type="InterPro" id="IPR026891">
    <property type="entry name" value="Fn3-like"/>
</dbReference>
<dbReference type="Pfam" id="PF00933">
    <property type="entry name" value="Glyco_hydro_3"/>
    <property type="match status" value="1"/>
</dbReference>
<dbReference type="FunFam" id="2.60.40.10:FF:000495">
    <property type="entry name" value="Periplasmic beta-glucosidase"/>
    <property type="match status" value="1"/>
</dbReference>
<comment type="similarity">
    <text evidence="1">Belongs to the glycosyl hydrolase 3 family.</text>
</comment>
<dbReference type="InterPro" id="IPR001764">
    <property type="entry name" value="Glyco_hydro_3_N"/>
</dbReference>
<name>A0A921IIV9_9FIRM</name>
<evidence type="ECO:0000313" key="4">
    <source>
        <dbReference type="EMBL" id="HJG27959.1"/>
    </source>
</evidence>
<dbReference type="EMBL" id="DYVE01000121">
    <property type="protein sequence ID" value="HJG27959.1"/>
    <property type="molecule type" value="Genomic_DNA"/>
</dbReference>
<accession>A0A921IIV9</accession>
<dbReference type="InterPro" id="IPR051915">
    <property type="entry name" value="Cellulose_Degrad_GH3"/>
</dbReference>
<dbReference type="SMART" id="SM00758">
    <property type="entry name" value="PA14"/>
    <property type="match status" value="1"/>
</dbReference>